<dbReference type="Proteomes" id="UP000217257">
    <property type="component" value="Chromosome"/>
</dbReference>
<evidence type="ECO:0000313" key="2">
    <source>
        <dbReference type="EMBL" id="ATB44389.1"/>
    </source>
</evidence>
<protein>
    <submittedName>
        <fullName evidence="2">Uncharacterized protein</fullName>
    </submittedName>
</protein>
<dbReference type="AlphaFoldDB" id="A0A250JKH7"/>
<organism evidence="2 3">
    <name type="scientific">Cystobacter fuscus</name>
    <dbReference type="NCBI Taxonomy" id="43"/>
    <lineage>
        <taxon>Bacteria</taxon>
        <taxon>Pseudomonadati</taxon>
        <taxon>Myxococcota</taxon>
        <taxon>Myxococcia</taxon>
        <taxon>Myxococcales</taxon>
        <taxon>Cystobacterineae</taxon>
        <taxon>Archangiaceae</taxon>
        <taxon>Cystobacter</taxon>
    </lineage>
</organism>
<evidence type="ECO:0000256" key="1">
    <source>
        <dbReference type="SAM" id="MobiDB-lite"/>
    </source>
</evidence>
<accession>A0A250JKH7</accession>
<gene>
    <name evidence="2" type="ORF">CYFUS_009876</name>
</gene>
<feature type="region of interest" description="Disordered" evidence="1">
    <location>
        <begin position="12"/>
        <end position="45"/>
    </location>
</feature>
<sequence>MGLSILCCAAAPSEPSSETPARRVSPSGGRFSIEFPSEPTCDTNPELSDCRYEDPTDGWLLRVSYGKADVEGTPAAYLQLQLDRNAEEGGFEIKRQEPLLVGAFPALDYRFESIDGSTYRSAGRLVLVGAQLVDIEVGGETLPPEAVLQQFVNSLRVEGPSAPPVAPPSVVATPPAVAANPAAESLTPPPPTVASTPPAVASTPPAVVSPTPSPVALATLTLLQSSLLKPGAFQYQSIQEKLPEGVLPWSFTVGTIQRSTARKRDKKRNAFVITDTSSTPAGKVENRYWVDTKTLLPYRWEGRSPGKASMLLELVDGALRGERKGATPAKFDQPVGDKPLLFPGAPLELALTTLPLGQGFTGSLEVLEPEGLDTGKPVTTWEISVPFAGVVSGLGNLKKQIPCFKVELLERTEDKKPRKILLWIENAKVRRVLQMELLVPKEQGEDRTLQMIQLRR</sequence>
<dbReference type="KEGG" id="cfus:CYFUS_009876"/>
<proteinExistence type="predicted"/>
<reference evidence="2 3" key="1">
    <citation type="submission" date="2017-06" db="EMBL/GenBank/DDBJ databases">
        <title>Sequencing and comparative analysis of myxobacterial genomes.</title>
        <authorList>
            <person name="Rupp O."/>
            <person name="Goesmann A."/>
            <person name="Sogaard-Andersen L."/>
        </authorList>
    </citation>
    <scope>NUCLEOTIDE SEQUENCE [LARGE SCALE GENOMIC DNA]</scope>
    <source>
        <strain evidence="2 3">DSM 52655</strain>
    </source>
</reference>
<dbReference type="EMBL" id="CP022098">
    <property type="protein sequence ID" value="ATB44389.1"/>
    <property type="molecule type" value="Genomic_DNA"/>
</dbReference>
<evidence type="ECO:0000313" key="3">
    <source>
        <dbReference type="Proteomes" id="UP000217257"/>
    </source>
</evidence>
<name>A0A250JKH7_9BACT</name>